<dbReference type="AlphaFoldDB" id="A0A9W9B0P4"/>
<evidence type="ECO:0000313" key="1">
    <source>
        <dbReference type="EMBL" id="KAJ4495137.1"/>
    </source>
</evidence>
<comment type="caution">
    <text evidence="1">The sequence shown here is derived from an EMBL/GenBank/DDBJ whole genome shotgun (WGS) entry which is preliminary data.</text>
</comment>
<name>A0A9W9B0P4_9AGAR</name>
<dbReference type="EMBL" id="JANVFS010000002">
    <property type="protein sequence ID" value="KAJ4495137.1"/>
    <property type="molecule type" value="Genomic_DNA"/>
</dbReference>
<accession>A0A9W9B0P4</accession>
<dbReference type="Proteomes" id="UP001150238">
    <property type="component" value="Unassembled WGS sequence"/>
</dbReference>
<proteinExistence type="predicted"/>
<organism evidence="1 2">
    <name type="scientific">Lentinula lateritia</name>
    <dbReference type="NCBI Taxonomy" id="40482"/>
    <lineage>
        <taxon>Eukaryota</taxon>
        <taxon>Fungi</taxon>
        <taxon>Dikarya</taxon>
        <taxon>Basidiomycota</taxon>
        <taxon>Agaricomycotina</taxon>
        <taxon>Agaricomycetes</taxon>
        <taxon>Agaricomycetidae</taxon>
        <taxon>Agaricales</taxon>
        <taxon>Marasmiineae</taxon>
        <taxon>Omphalotaceae</taxon>
        <taxon>Lentinula</taxon>
    </lineage>
</organism>
<feature type="non-terminal residue" evidence="1">
    <location>
        <position position="1"/>
    </location>
</feature>
<reference evidence="1" key="2">
    <citation type="journal article" date="2023" name="Proc. Natl. Acad. Sci. U.S.A.">
        <title>A global phylogenomic analysis of the shiitake genus Lentinula.</title>
        <authorList>
            <person name="Sierra-Patev S."/>
            <person name="Min B."/>
            <person name="Naranjo-Ortiz M."/>
            <person name="Looney B."/>
            <person name="Konkel Z."/>
            <person name="Slot J.C."/>
            <person name="Sakamoto Y."/>
            <person name="Steenwyk J.L."/>
            <person name="Rokas A."/>
            <person name="Carro J."/>
            <person name="Camarero S."/>
            <person name="Ferreira P."/>
            <person name="Molpeceres G."/>
            <person name="Ruiz-Duenas F.J."/>
            <person name="Serrano A."/>
            <person name="Henrissat B."/>
            <person name="Drula E."/>
            <person name="Hughes K.W."/>
            <person name="Mata J.L."/>
            <person name="Ishikawa N.K."/>
            <person name="Vargas-Isla R."/>
            <person name="Ushijima S."/>
            <person name="Smith C.A."/>
            <person name="Donoghue J."/>
            <person name="Ahrendt S."/>
            <person name="Andreopoulos W."/>
            <person name="He G."/>
            <person name="LaButti K."/>
            <person name="Lipzen A."/>
            <person name="Ng V."/>
            <person name="Riley R."/>
            <person name="Sandor L."/>
            <person name="Barry K."/>
            <person name="Martinez A.T."/>
            <person name="Xiao Y."/>
            <person name="Gibbons J.G."/>
            <person name="Terashima K."/>
            <person name="Grigoriev I.V."/>
            <person name="Hibbett D."/>
        </authorList>
    </citation>
    <scope>NUCLEOTIDE SEQUENCE</scope>
    <source>
        <strain evidence="1">Sp2 HRB7682 ss15</strain>
    </source>
</reference>
<evidence type="ECO:0000313" key="2">
    <source>
        <dbReference type="Proteomes" id="UP001150238"/>
    </source>
</evidence>
<reference evidence="1" key="1">
    <citation type="submission" date="2022-08" db="EMBL/GenBank/DDBJ databases">
        <authorList>
            <consortium name="DOE Joint Genome Institute"/>
            <person name="Min B."/>
            <person name="Riley R."/>
            <person name="Sierra-Patev S."/>
            <person name="Naranjo-Ortiz M."/>
            <person name="Looney B."/>
            <person name="Konkel Z."/>
            <person name="Slot J.C."/>
            <person name="Sakamoto Y."/>
            <person name="Steenwyk J.L."/>
            <person name="Rokas A."/>
            <person name="Carro J."/>
            <person name="Camarero S."/>
            <person name="Ferreira P."/>
            <person name="Molpeceres G."/>
            <person name="Ruiz-Duenas F.J."/>
            <person name="Serrano A."/>
            <person name="Henrissat B."/>
            <person name="Drula E."/>
            <person name="Hughes K.W."/>
            <person name="Mata J.L."/>
            <person name="Ishikawa N.K."/>
            <person name="Vargas-Isla R."/>
            <person name="Ushijima S."/>
            <person name="Smith C.A."/>
            <person name="Ahrendt S."/>
            <person name="Andreopoulos W."/>
            <person name="He G."/>
            <person name="Labutti K."/>
            <person name="Lipzen A."/>
            <person name="Ng V."/>
            <person name="Sandor L."/>
            <person name="Barry K."/>
            <person name="Martinez A.T."/>
            <person name="Xiao Y."/>
            <person name="Gibbons J.G."/>
            <person name="Terashima K."/>
            <person name="Hibbett D.S."/>
            <person name="Grigoriev I.V."/>
        </authorList>
    </citation>
    <scope>NUCLEOTIDE SEQUENCE</scope>
    <source>
        <strain evidence="1">Sp2 HRB7682 ss15</strain>
    </source>
</reference>
<protein>
    <submittedName>
        <fullName evidence="1">Uncharacterized protein</fullName>
    </submittedName>
</protein>
<gene>
    <name evidence="1" type="ORF">C8J55DRAFT_387286</name>
</gene>
<sequence>VGSTWIYEFLHQHHEISMHWSKPLDTQRAQGLNPAAADNWFELVKEEIVDAGVKPENAYGMDES</sequence>
<feature type="non-terminal residue" evidence="1">
    <location>
        <position position="64"/>
    </location>
</feature>